<evidence type="ECO:0000256" key="6">
    <source>
        <dbReference type="ARBA" id="ARBA00048785"/>
    </source>
</evidence>
<evidence type="ECO:0000256" key="9">
    <source>
        <dbReference type="HAMAP-Rule" id="MF_00178"/>
    </source>
</evidence>
<dbReference type="InterPro" id="IPR036467">
    <property type="entry name" value="LS/RS_sf"/>
</dbReference>
<evidence type="ECO:0000256" key="7">
    <source>
        <dbReference type="ARBA" id="ARBA00058151"/>
    </source>
</evidence>
<keyword evidence="4 9" id="KW-0686">Riboflavin biosynthesis</keyword>
<gene>
    <name evidence="9" type="primary">ribH</name>
    <name evidence="10" type="ORF">DFR31_1304</name>
</gene>
<dbReference type="InterPro" id="IPR034964">
    <property type="entry name" value="LS"/>
</dbReference>
<evidence type="ECO:0000256" key="3">
    <source>
        <dbReference type="ARBA" id="ARBA00012664"/>
    </source>
</evidence>
<dbReference type="GO" id="GO:0000906">
    <property type="term" value="F:6,7-dimethyl-8-ribityllumazine synthase activity"/>
    <property type="evidence" value="ECO:0007669"/>
    <property type="project" value="UniProtKB-UniRule"/>
</dbReference>
<dbReference type="NCBIfam" id="TIGR00114">
    <property type="entry name" value="lumazine-synth"/>
    <property type="match status" value="1"/>
</dbReference>
<sequence>MNIIEGDFQNPGATRFAIVASRFNEFVVGHLVEGAADALRRHGVPDDHIDLIRVPGSFELPLAVQQAAESSRYGAVIALGAVIRGGTPHFEYVASECTKGVAASMMDNGLPIAFGVLTVDTIEQAIERSGTKAGNKGAEAALSALEMVSLMKKMAE</sequence>
<evidence type="ECO:0000256" key="2">
    <source>
        <dbReference type="ARBA" id="ARBA00007424"/>
    </source>
</evidence>
<evidence type="ECO:0000256" key="4">
    <source>
        <dbReference type="ARBA" id="ARBA00022619"/>
    </source>
</evidence>
<proteinExistence type="inferred from homology"/>
<comment type="function">
    <text evidence="7 9">Catalyzes the formation of 6,7-dimethyl-8-ribityllumazine by condensation of 5-amino-6-(D-ribitylamino)uracil with 3,4-dihydroxy-2-butanone 4-phosphate. This is the penultimate step in the biosynthesis of riboflavin.</text>
</comment>
<evidence type="ECO:0000256" key="1">
    <source>
        <dbReference type="ARBA" id="ARBA00004917"/>
    </source>
</evidence>
<dbReference type="NCBIfam" id="NF000812">
    <property type="entry name" value="PRK00061.1-4"/>
    <property type="match status" value="1"/>
</dbReference>
<evidence type="ECO:0000256" key="5">
    <source>
        <dbReference type="ARBA" id="ARBA00022679"/>
    </source>
</evidence>
<dbReference type="InterPro" id="IPR002180">
    <property type="entry name" value="LS/RS"/>
</dbReference>
<dbReference type="FunFam" id="3.40.50.960:FF:000001">
    <property type="entry name" value="6,7-dimethyl-8-ribityllumazine synthase"/>
    <property type="match status" value="1"/>
</dbReference>
<feature type="binding site" evidence="9">
    <location>
        <position position="23"/>
    </location>
    <ligand>
        <name>5-amino-6-(D-ribitylamino)uracil</name>
        <dbReference type="ChEBI" id="CHEBI:15934"/>
    </ligand>
</feature>
<dbReference type="EMBL" id="RCDA01000001">
    <property type="protein sequence ID" value="RLK51368.1"/>
    <property type="molecule type" value="Genomic_DNA"/>
</dbReference>
<dbReference type="GO" id="GO:0009349">
    <property type="term" value="C:riboflavin synthase complex"/>
    <property type="evidence" value="ECO:0007669"/>
    <property type="project" value="UniProtKB-UniRule"/>
</dbReference>
<feature type="binding site" evidence="9">
    <location>
        <begin position="86"/>
        <end position="87"/>
    </location>
    <ligand>
        <name>(2S)-2-hydroxy-3-oxobutyl phosphate</name>
        <dbReference type="ChEBI" id="CHEBI:58830"/>
    </ligand>
</feature>
<dbReference type="UniPathway" id="UPA00275">
    <property type="reaction ID" value="UER00404"/>
</dbReference>
<dbReference type="AlphaFoldDB" id="A0A498CGA5"/>
<feature type="binding site" evidence="9">
    <location>
        <begin position="57"/>
        <end position="59"/>
    </location>
    <ligand>
        <name>5-amino-6-(D-ribitylamino)uracil</name>
        <dbReference type="ChEBI" id="CHEBI:15934"/>
    </ligand>
</feature>
<dbReference type="Gene3D" id="3.40.50.960">
    <property type="entry name" value="Lumazine/riboflavin synthase"/>
    <property type="match status" value="1"/>
</dbReference>
<evidence type="ECO:0000256" key="8">
    <source>
        <dbReference type="ARBA" id="ARBA00072606"/>
    </source>
</evidence>
<organism evidence="10 11">
    <name type="scientific">Alkalispirillum mobile</name>
    <dbReference type="NCBI Taxonomy" id="85925"/>
    <lineage>
        <taxon>Bacteria</taxon>
        <taxon>Pseudomonadati</taxon>
        <taxon>Pseudomonadota</taxon>
        <taxon>Gammaproteobacteria</taxon>
        <taxon>Chromatiales</taxon>
        <taxon>Ectothiorhodospiraceae</taxon>
        <taxon>Alkalispirillum</taxon>
    </lineage>
</organism>
<dbReference type="SUPFAM" id="SSF52121">
    <property type="entry name" value="Lumazine synthase"/>
    <property type="match status" value="1"/>
</dbReference>
<dbReference type="PANTHER" id="PTHR21058">
    <property type="entry name" value="6,7-DIMETHYL-8-RIBITYLLUMAZINE SYNTHASE DMRL SYNTHASE LUMAZINE SYNTHASE"/>
    <property type="match status" value="1"/>
</dbReference>
<dbReference type="Pfam" id="PF00885">
    <property type="entry name" value="DMRL_synthase"/>
    <property type="match status" value="1"/>
</dbReference>
<keyword evidence="5 9" id="KW-0808">Transferase</keyword>
<comment type="caution">
    <text evidence="10">The sequence shown here is derived from an EMBL/GenBank/DDBJ whole genome shotgun (WGS) entry which is preliminary data.</text>
</comment>
<feature type="binding site" evidence="9">
    <location>
        <position position="114"/>
    </location>
    <ligand>
        <name>5-amino-6-(D-ribitylamino)uracil</name>
        <dbReference type="ChEBI" id="CHEBI:15934"/>
    </ligand>
</feature>
<keyword evidence="11" id="KW-1185">Reference proteome</keyword>
<comment type="subunit">
    <text evidence="9">Forms an icosahedral capsid composed of 60 subunits, arranged as a dodecamer of pentamers.</text>
</comment>
<dbReference type="GO" id="GO:0005829">
    <property type="term" value="C:cytosol"/>
    <property type="evidence" value="ECO:0007669"/>
    <property type="project" value="TreeGrafter"/>
</dbReference>
<dbReference type="EC" id="2.5.1.78" evidence="3 9"/>
<dbReference type="OrthoDB" id="9809709at2"/>
<dbReference type="Proteomes" id="UP000275461">
    <property type="component" value="Unassembled WGS sequence"/>
</dbReference>
<dbReference type="HAMAP" id="MF_00178">
    <property type="entry name" value="Lumazine_synth"/>
    <property type="match status" value="1"/>
</dbReference>
<dbReference type="PANTHER" id="PTHR21058:SF0">
    <property type="entry name" value="6,7-DIMETHYL-8-RIBITYLLUMAZINE SYNTHASE"/>
    <property type="match status" value="1"/>
</dbReference>
<protein>
    <recommendedName>
        <fullName evidence="8 9">6,7-dimethyl-8-ribityllumazine synthase</fullName>
        <shortName evidence="9">DMRL synthase</shortName>
        <shortName evidence="9">LS</shortName>
        <shortName evidence="9">Lumazine synthase</shortName>
        <ecNumber evidence="3 9">2.5.1.78</ecNumber>
    </recommendedName>
</protein>
<comment type="pathway">
    <text evidence="1 9">Cofactor biosynthesis; riboflavin biosynthesis; riboflavin from 2-hydroxy-3-oxobutyl phosphate and 5-amino-6-(D-ribitylamino)uracil: step 1/2.</text>
</comment>
<dbReference type="GO" id="GO:0009231">
    <property type="term" value="P:riboflavin biosynthetic process"/>
    <property type="evidence" value="ECO:0007669"/>
    <property type="project" value="UniProtKB-UniRule"/>
</dbReference>
<name>A0A498CGA5_9GAMM</name>
<dbReference type="CDD" id="cd09209">
    <property type="entry name" value="Lumazine_synthase-I"/>
    <property type="match status" value="1"/>
</dbReference>
<comment type="catalytic activity">
    <reaction evidence="6 9">
        <text>(2S)-2-hydroxy-3-oxobutyl phosphate + 5-amino-6-(D-ribitylamino)uracil = 6,7-dimethyl-8-(1-D-ribityl)lumazine + phosphate + 2 H2O + H(+)</text>
        <dbReference type="Rhea" id="RHEA:26152"/>
        <dbReference type="ChEBI" id="CHEBI:15377"/>
        <dbReference type="ChEBI" id="CHEBI:15378"/>
        <dbReference type="ChEBI" id="CHEBI:15934"/>
        <dbReference type="ChEBI" id="CHEBI:43474"/>
        <dbReference type="ChEBI" id="CHEBI:58201"/>
        <dbReference type="ChEBI" id="CHEBI:58830"/>
        <dbReference type="EC" id="2.5.1.78"/>
    </reaction>
</comment>
<comment type="similarity">
    <text evidence="2 9">Belongs to the DMRL synthase family.</text>
</comment>
<accession>A0A498CGA5</accession>
<evidence type="ECO:0000313" key="11">
    <source>
        <dbReference type="Proteomes" id="UP000275461"/>
    </source>
</evidence>
<feature type="binding site" evidence="9">
    <location>
        <position position="128"/>
    </location>
    <ligand>
        <name>(2S)-2-hydroxy-3-oxobutyl phosphate</name>
        <dbReference type="ChEBI" id="CHEBI:58830"/>
    </ligand>
</feature>
<feature type="active site" description="Proton donor" evidence="9">
    <location>
        <position position="89"/>
    </location>
</feature>
<reference evidence="10 11" key="1">
    <citation type="submission" date="2018-10" db="EMBL/GenBank/DDBJ databases">
        <title>Genomic Encyclopedia of Type Strains, Phase IV (KMG-IV): sequencing the most valuable type-strain genomes for metagenomic binning, comparative biology and taxonomic classification.</title>
        <authorList>
            <person name="Goeker M."/>
        </authorList>
    </citation>
    <scope>NUCLEOTIDE SEQUENCE [LARGE SCALE GENOMIC DNA]</scope>
    <source>
        <strain evidence="10 11">DSM 12769</strain>
    </source>
</reference>
<feature type="binding site" evidence="9">
    <location>
        <begin position="81"/>
        <end position="83"/>
    </location>
    <ligand>
        <name>5-amino-6-(D-ribitylamino)uracil</name>
        <dbReference type="ChEBI" id="CHEBI:15934"/>
    </ligand>
</feature>
<evidence type="ECO:0000313" key="10">
    <source>
        <dbReference type="EMBL" id="RLK51368.1"/>
    </source>
</evidence>
<dbReference type="RefSeq" id="WP_121441784.1">
    <property type="nucleotide sequence ID" value="NZ_RCDA01000001.1"/>
</dbReference>